<proteinExistence type="predicted"/>
<dbReference type="GO" id="GO:0005524">
    <property type="term" value="F:ATP binding"/>
    <property type="evidence" value="ECO:0007669"/>
    <property type="project" value="UniProtKB-KW"/>
</dbReference>
<evidence type="ECO:0000259" key="12">
    <source>
        <dbReference type="PROSITE" id="PS50104"/>
    </source>
</evidence>
<organism evidence="13 14">
    <name type="scientific">Solanum commersonii</name>
    <name type="common">Commerson's wild potato</name>
    <name type="synonym">Commerson's nightshade</name>
    <dbReference type="NCBI Taxonomy" id="4109"/>
    <lineage>
        <taxon>Eukaryota</taxon>
        <taxon>Viridiplantae</taxon>
        <taxon>Streptophyta</taxon>
        <taxon>Embryophyta</taxon>
        <taxon>Tracheophyta</taxon>
        <taxon>Spermatophyta</taxon>
        <taxon>Magnoliopsida</taxon>
        <taxon>eudicotyledons</taxon>
        <taxon>Gunneridae</taxon>
        <taxon>Pentapetalae</taxon>
        <taxon>asterids</taxon>
        <taxon>lamiids</taxon>
        <taxon>Solanales</taxon>
        <taxon>Solanaceae</taxon>
        <taxon>Solanoideae</taxon>
        <taxon>Solaneae</taxon>
        <taxon>Solanum</taxon>
    </lineage>
</organism>
<feature type="region of interest" description="Disordered" evidence="11">
    <location>
        <begin position="1237"/>
        <end position="1295"/>
    </location>
</feature>
<name>A0A9J5WGY9_SOLCO</name>
<dbReference type="Gene3D" id="3.40.50.300">
    <property type="entry name" value="P-loop containing nucleotide triphosphate hydrolases"/>
    <property type="match status" value="1"/>
</dbReference>
<dbReference type="Proteomes" id="UP000824120">
    <property type="component" value="Chromosome 11"/>
</dbReference>
<evidence type="ECO:0000256" key="3">
    <source>
        <dbReference type="ARBA" id="ARBA00022614"/>
    </source>
</evidence>
<dbReference type="Pfam" id="PF00931">
    <property type="entry name" value="NB-ARC"/>
    <property type="match status" value="1"/>
</dbReference>
<evidence type="ECO:0000256" key="8">
    <source>
        <dbReference type="ARBA" id="ARBA00023054"/>
    </source>
</evidence>
<dbReference type="Gene3D" id="1.10.8.430">
    <property type="entry name" value="Helical domain of apoptotic protease-activating factors"/>
    <property type="match status" value="1"/>
</dbReference>
<dbReference type="InterPro" id="IPR044974">
    <property type="entry name" value="Disease_R_plants"/>
</dbReference>
<dbReference type="PROSITE" id="PS51450">
    <property type="entry name" value="LRR"/>
    <property type="match status" value="1"/>
</dbReference>
<dbReference type="InterPro" id="IPR035897">
    <property type="entry name" value="Toll_tir_struct_dom_sf"/>
</dbReference>
<dbReference type="InterPro" id="IPR027417">
    <property type="entry name" value="P-loop_NTPase"/>
</dbReference>
<comment type="subcellular location">
    <subcellularLocation>
        <location evidence="1">Membrane</location>
        <topology evidence="1">Peripheral membrane protein</topology>
    </subcellularLocation>
</comment>
<evidence type="ECO:0000313" key="13">
    <source>
        <dbReference type="EMBL" id="KAG5574224.1"/>
    </source>
</evidence>
<dbReference type="GO" id="GO:0007165">
    <property type="term" value="P:signal transduction"/>
    <property type="evidence" value="ECO:0007669"/>
    <property type="project" value="InterPro"/>
</dbReference>
<evidence type="ECO:0000256" key="1">
    <source>
        <dbReference type="ARBA" id="ARBA00004170"/>
    </source>
</evidence>
<evidence type="ECO:0000256" key="2">
    <source>
        <dbReference type="ARBA" id="ARBA00011982"/>
    </source>
</evidence>
<dbReference type="Pfam" id="PF13855">
    <property type="entry name" value="LRR_8"/>
    <property type="match status" value="1"/>
</dbReference>
<dbReference type="InterPro" id="IPR045344">
    <property type="entry name" value="C-JID"/>
</dbReference>
<dbReference type="SMART" id="SM00364">
    <property type="entry name" value="LRR_BAC"/>
    <property type="match status" value="6"/>
</dbReference>
<feature type="domain" description="TIR" evidence="12">
    <location>
        <begin position="1"/>
        <end position="159"/>
    </location>
</feature>
<keyword evidence="9" id="KW-0472">Membrane</keyword>
<dbReference type="PRINTS" id="PR00364">
    <property type="entry name" value="DISEASERSIST"/>
</dbReference>
<accession>A0A9J5WGY9</accession>
<reference evidence="13 14" key="1">
    <citation type="submission" date="2020-09" db="EMBL/GenBank/DDBJ databases">
        <title>De no assembly of potato wild relative species, Solanum commersonii.</title>
        <authorList>
            <person name="Cho K."/>
        </authorList>
    </citation>
    <scope>NUCLEOTIDE SEQUENCE [LARGE SCALE GENOMIC DNA]</scope>
    <source>
        <strain evidence="13">LZ3.2</strain>
        <tissue evidence="13">Leaf</tissue>
    </source>
</reference>
<comment type="caution">
    <text evidence="13">The sequence shown here is derived from an EMBL/GenBank/DDBJ whole genome shotgun (WGS) entry which is preliminary data.</text>
</comment>
<dbReference type="EC" id="3.2.2.6" evidence="2"/>
<keyword evidence="14" id="KW-1185">Reference proteome</keyword>
<keyword evidence="8" id="KW-0175">Coiled coil</keyword>
<evidence type="ECO:0000256" key="7">
    <source>
        <dbReference type="ARBA" id="ARBA00023027"/>
    </source>
</evidence>
<evidence type="ECO:0000256" key="9">
    <source>
        <dbReference type="ARBA" id="ARBA00023136"/>
    </source>
</evidence>
<comment type="catalytic activity">
    <reaction evidence="10">
        <text>NAD(+) + H2O = ADP-D-ribose + nicotinamide + H(+)</text>
        <dbReference type="Rhea" id="RHEA:16301"/>
        <dbReference type="ChEBI" id="CHEBI:15377"/>
        <dbReference type="ChEBI" id="CHEBI:15378"/>
        <dbReference type="ChEBI" id="CHEBI:17154"/>
        <dbReference type="ChEBI" id="CHEBI:57540"/>
        <dbReference type="ChEBI" id="CHEBI:57967"/>
        <dbReference type="EC" id="3.2.2.6"/>
    </reaction>
    <physiologicalReaction direction="left-to-right" evidence="10">
        <dbReference type="Rhea" id="RHEA:16302"/>
    </physiologicalReaction>
</comment>
<dbReference type="Pfam" id="PF00560">
    <property type="entry name" value="LRR_1"/>
    <property type="match status" value="1"/>
</dbReference>
<dbReference type="Pfam" id="PF23598">
    <property type="entry name" value="LRR_14"/>
    <property type="match status" value="1"/>
</dbReference>
<dbReference type="FunFam" id="3.40.50.10140:FF:000007">
    <property type="entry name" value="Disease resistance protein (TIR-NBS-LRR class)"/>
    <property type="match status" value="1"/>
</dbReference>
<dbReference type="PANTHER" id="PTHR11017">
    <property type="entry name" value="LEUCINE-RICH REPEAT-CONTAINING PROTEIN"/>
    <property type="match status" value="1"/>
</dbReference>
<sequence>MASSSSSYASHLYEGLDKSGIFTFQDNKRLEKGDSIPKELLKAIEKSQVALVIFSENYATSSWCLNELVKIMECKEEKGLIVIPVFYDVYPSDVRKQEKSFAAAFAEHEKNYKDDEGVQKVKRWRTALSAAADLSGCHIHDRIESDCIGELVDDVSSKLCKTSSSYLQDIVGIDTHLQNVKSLLEMESNDVRILGIWGMGGVGKTTLARAVFDTLSPQFQGASFLADVKETNINEMHSLQNILFSELLRKDKKYVNNKGEGKRLMAQRLRCMKVLVVLDDINHHDHLEYLADLRSFGSGSRIVATTRNKQIIGKNNVVYEVTTLPEHDAIQLFNHYAFKDEAPDEHIKKLALEVVSHAKGLPLALRLWGILLHNQDTTMWREVVDMIKKEPSPDIIKNLKISFEGLQDKEKTIFLDIACFFRGKGKDDIIKILESYDVYARIRLRGLIEKSLVFITKYDTIQMHDLIQDMGRYVVTDSGQPSRLWNSKGLKDVMAKNTGTREMEAIWFTYSENPCFSKDAMKNMQSLRILRIFPKDRSYRKPYFIKPDSNCHDDSIEYLSNNLRWFAWIDYPWKSLPENFNPRRLVHLDLRWSSLHCLWKETKLQQFTSLRRIDLSHSKSLKRTPDFKGMPNLKYLNLVECTSLEEVDPSLKDCGKLIELNLEDCKSLERFPYVNVESLESLNLKNCSSLEKFPEILGIMKHRTARKIVTSFTTITELPLSFFDLQPHLTELDLSSMDNPVSLPSSICKLKGLVKLDVSWCKKLESLPEEIGGLENLEYLDARYTLISCPPSSIVSLNKLKSLAFEKIKSEDKVFEFPLVKQGLLSLESLDLRGCNIIDGGLPKDIGSLSSLKELKLSGNNFKHLPRSIAQLGALQTLDLSDCKSLTHLPEDIGSLSSLKELKLSGNNFKHLPRSIAQLGALQTLDLSDCKSLTHLPEDIGSLSSLKELKLSGNNFKHLPRSIAQLGALQTLDLSDCKSLTHLPEDIGSLSSLKNLNLSGNNFEHLPRSIAQLGALQFLYLSHCKRLPDLPEDIGCLSSLIALHLKGNDFKHLPQSISELGALRLLELSDCKRLTQLPKFPQQLDTIDADWSNASICNSLFQNISSLQHDFCSSDSLSLRVFVSLAEEIPNWFHYRGMGTTVSITLPKNWYVSDNFLGFAVCYSGKHIDCITTHLCDDGMWPMTQEFALSNKSEFDDERNINFLFVPFGVLWDASNENETTPNDYGWFELDFGETDDASGETDDFGETDDASGETDDASGETDDFGQNDDFGETDDFEETDDSGETDDDSGEKMKFGVRLLSKKDFGEKMKCEEEATCSSSKNKGYISVISSEFGNMFS</sequence>
<keyword evidence="5" id="KW-0378">Hydrolase</keyword>
<dbReference type="GO" id="GO:0006952">
    <property type="term" value="P:defense response"/>
    <property type="evidence" value="ECO:0007669"/>
    <property type="project" value="UniProtKB-KW"/>
</dbReference>
<dbReference type="InterPro" id="IPR042197">
    <property type="entry name" value="Apaf_helical"/>
</dbReference>
<dbReference type="GO" id="GO:0061809">
    <property type="term" value="F:NAD+ nucleosidase activity, cyclic ADP-ribose generating"/>
    <property type="evidence" value="ECO:0007669"/>
    <property type="project" value="UniProtKB-EC"/>
</dbReference>
<dbReference type="Gene3D" id="3.40.50.10140">
    <property type="entry name" value="Toll/interleukin-1 receptor homology (TIR) domain"/>
    <property type="match status" value="1"/>
</dbReference>
<dbReference type="PROSITE" id="PS50104">
    <property type="entry name" value="TIR"/>
    <property type="match status" value="1"/>
</dbReference>
<dbReference type="GO" id="GO:0051707">
    <property type="term" value="P:response to other organism"/>
    <property type="evidence" value="ECO:0007669"/>
    <property type="project" value="UniProtKB-ARBA"/>
</dbReference>
<gene>
    <name evidence="13" type="ORF">H5410_054358</name>
</gene>
<dbReference type="SUPFAM" id="SSF52200">
    <property type="entry name" value="Toll/Interleukin receptor TIR domain"/>
    <property type="match status" value="1"/>
</dbReference>
<dbReference type="InterPro" id="IPR003591">
    <property type="entry name" value="Leu-rich_rpt_typical-subtyp"/>
</dbReference>
<dbReference type="Pfam" id="PF23282">
    <property type="entry name" value="WHD_ROQ1"/>
    <property type="match status" value="1"/>
</dbReference>
<dbReference type="EMBL" id="JACXVP010000011">
    <property type="protein sequence ID" value="KAG5574224.1"/>
    <property type="molecule type" value="Genomic_DNA"/>
</dbReference>
<dbReference type="SUPFAM" id="SSF52047">
    <property type="entry name" value="RNI-like"/>
    <property type="match status" value="1"/>
</dbReference>
<evidence type="ECO:0000256" key="10">
    <source>
        <dbReference type="ARBA" id="ARBA00047304"/>
    </source>
</evidence>
<dbReference type="SUPFAM" id="SSF52058">
    <property type="entry name" value="L domain-like"/>
    <property type="match status" value="1"/>
</dbReference>
<dbReference type="InterPro" id="IPR058192">
    <property type="entry name" value="WHD_ROQ1-like"/>
</dbReference>
<evidence type="ECO:0000256" key="4">
    <source>
        <dbReference type="ARBA" id="ARBA00022737"/>
    </source>
</evidence>
<dbReference type="InterPro" id="IPR032675">
    <property type="entry name" value="LRR_dom_sf"/>
</dbReference>
<dbReference type="GO" id="GO:0043531">
    <property type="term" value="F:ADP binding"/>
    <property type="evidence" value="ECO:0007669"/>
    <property type="project" value="InterPro"/>
</dbReference>
<dbReference type="InterPro" id="IPR000157">
    <property type="entry name" value="TIR_dom"/>
</dbReference>
<dbReference type="SUPFAM" id="SSF52540">
    <property type="entry name" value="P-loop containing nucleoside triphosphate hydrolases"/>
    <property type="match status" value="1"/>
</dbReference>
<keyword evidence="7" id="KW-0520">NAD</keyword>
<feature type="compositionally biased region" description="Acidic residues" evidence="11">
    <location>
        <begin position="1237"/>
        <end position="1290"/>
    </location>
</feature>
<evidence type="ECO:0000256" key="6">
    <source>
        <dbReference type="ARBA" id="ARBA00022821"/>
    </source>
</evidence>
<dbReference type="GO" id="GO:0016020">
    <property type="term" value="C:membrane"/>
    <property type="evidence" value="ECO:0007669"/>
    <property type="project" value="UniProtKB-SubCell"/>
</dbReference>
<dbReference type="InterPro" id="IPR002182">
    <property type="entry name" value="NB-ARC"/>
</dbReference>
<evidence type="ECO:0000256" key="5">
    <source>
        <dbReference type="ARBA" id="ARBA00022801"/>
    </source>
</evidence>
<keyword evidence="4" id="KW-0677">Repeat</keyword>
<dbReference type="OrthoDB" id="1394818at2759"/>
<dbReference type="PANTHER" id="PTHR11017:SF545">
    <property type="entry name" value="TIR DOMAIN-CONTAINING PROTEIN"/>
    <property type="match status" value="1"/>
</dbReference>
<keyword evidence="6" id="KW-0611">Plant defense</keyword>
<evidence type="ECO:0000256" key="11">
    <source>
        <dbReference type="SAM" id="MobiDB-lite"/>
    </source>
</evidence>
<dbReference type="InterPro" id="IPR055414">
    <property type="entry name" value="LRR_R13L4/SHOC2-like"/>
</dbReference>
<protein>
    <recommendedName>
        <fullName evidence="2">ADP-ribosyl cyclase/cyclic ADP-ribose hydrolase</fullName>
        <ecNumber evidence="2">3.2.2.6</ecNumber>
    </recommendedName>
</protein>
<dbReference type="Pfam" id="PF01582">
    <property type="entry name" value="TIR"/>
    <property type="match status" value="1"/>
</dbReference>
<dbReference type="InterPro" id="IPR001611">
    <property type="entry name" value="Leu-rich_rpt"/>
</dbReference>
<evidence type="ECO:0000313" key="14">
    <source>
        <dbReference type="Proteomes" id="UP000824120"/>
    </source>
</evidence>
<keyword evidence="3" id="KW-0433">Leucine-rich repeat</keyword>
<dbReference type="SMART" id="SM00255">
    <property type="entry name" value="TIR"/>
    <property type="match status" value="1"/>
</dbReference>
<dbReference type="Gene3D" id="3.80.10.10">
    <property type="entry name" value="Ribonuclease Inhibitor"/>
    <property type="match status" value="3"/>
</dbReference>
<dbReference type="Pfam" id="PF20160">
    <property type="entry name" value="C-JID"/>
    <property type="match status" value="1"/>
</dbReference>
<dbReference type="SMART" id="SM00369">
    <property type="entry name" value="LRR_TYP"/>
    <property type="match status" value="9"/>
</dbReference>